<reference evidence="1" key="1">
    <citation type="submission" date="2023-07" db="EMBL/GenBank/DDBJ databases">
        <title>Black Yeasts Isolated from many extreme environments.</title>
        <authorList>
            <person name="Coleine C."/>
            <person name="Stajich J.E."/>
            <person name="Selbmann L."/>
        </authorList>
    </citation>
    <scope>NUCLEOTIDE SEQUENCE</scope>
    <source>
        <strain evidence="1">CCFEE 5714</strain>
    </source>
</reference>
<dbReference type="Proteomes" id="UP001281147">
    <property type="component" value="Unassembled WGS sequence"/>
</dbReference>
<accession>A0ACC3MT39</accession>
<protein>
    <submittedName>
        <fullName evidence="1">Uncharacterized protein</fullName>
    </submittedName>
</protein>
<evidence type="ECO:0000313" key="1">
    <source>
        <dbReference type="EMBL" id="KAK3701325.1"/>
    </source>
</evidence>
<comment type="caution">
    <text evidence="1">The sequence shown here is derived from an EMBL/GenBank/DDBJ whole genome shotgun (WGS) entry which is preliminary data.</text>
</comment>
<proteinExistence type="predicted"/>
<name>A0ACC3MT39_9PEZI</name>
<sequence length="301" mass="33778">MAMTPEDVLAISQITLFALVSSILGGRIIPTSPVVELFKNHNIKTVKDAEFLVSVILMAVENCFCDLVNNLETGYQNYDLKPHDAMIDTSCQGVYLAILTIKALGLIELFGQYAGSAFGTKGIENRVRKNHQRFSYRIANPKLLYTAMDTPNVTTDFCLLIKFPRKVHIGMVLLAEAACANIFGAWQTAEHMRIRVDTLPRIPARLGLNRADPLVGSYHVSKARATNAQQELLVKAQESGDFKVYCNYSTGDKKYVHWRMYLSAFCFTIPIKIANAWKLESGGRSHVTFEVLDQVHMFHWA</sequence>
<keyword evidence="2" id="KW-1185">Reference proteome</keyword>
<gene>
    <name evidence="1" type="ORF">LTR37_015547</name>
</gene>
<evidence type="ECO:0000313" key="2">
    <source>
        <dbReference type="Proteomes" id="UP001281147"/>
    </source>
</evidence>
<organism evidence="1 2">
    <name type="scientific">Vermiconidia calcicola</name>
    <dbReference type="NCBI Taxonomy" id="1690605"/>
    <lineage>
        <taxon>Eukaryota</taxon>
        <taxon>Fungi</taxon>
        <taxon>Dikarya</taxon>
        <taxon>Ascomycota</taxon>
        <taxon>Pezizomycotina</taxon>
        <taxon>Dothideomycetes</taxon>
        <taxon>Dothideomycetidae</taxon>
        <taxon>Mycosphaerellales</taxon>
        <taxon>Extremaceae</taxon>
        <taxon>Vermiconidia</taxon>
    </lineage>
</organism>
<dbReference type="EMBL" id="JAUTXU010000175">
    <property type="protein sequence ID" value="KAK3701325.1"/>
    <property type="molecule type" value="Genomic_DNA"/>
</dbReference>